<name>A0A0L0D9V2_THETB</name>
<accession>A0A0L0D9V2</accession>
<protein>
    <submittedName>
        <fullName evidence="1">Uncharacterized protein</fullName>
    </submittedName>
</protein>
<dbReference type="Proteomes" id="UP000054408">
    <property type="component" value="Unassembled WGS sequence"/>
</dbReference>
<dbReference type="GeneID" id="25564301"/>
<gene>
    <name evidence="1" type="ORF">AMSG_04774</name>
</gene>
<dbReference type="RefSeq" id="XP_013758440.1">
    <property type="nucleotide sequence ID" value="XM_013902986.1"/>
</dbReference>
<proteinExistence type="predicted"/>
<dbReference type="AlphaFoldDB" id="A0A0L0D9V2"/>
<evidence type="ECO:0000313" key="2">
    <source>
        <dbReference type="Proteomes" id="UP000054408"/>
    </source>
</evidence>
<dbReference type="EMBL" id="GL349452">
    <property type="protein sequence ID" value="KNC49030.1"/>
    <property type="molecule type" value="Genomic_DNA"/>
</dbReference>
<sequence length="82" mass="9211">MAAEAKALSAGHQKWMIETLRESGGSCTYEKLVEVGEEKHCDTVGAQLKILKKRGVINFEQMFLMYPMHKDEIVTLVNDPDA</sequence>
<dbReference type="eggNOG" id="ENOG502SVMF">
    <property type="taxonomic scope" value="Eukaryota"/>
</dbReference>
<evidence type="ECO:0000313" key="1">
    <source>
        <dbReference type="EMBL" id="KNC49030.1"/>
    </source>
</evidence>
<organism evidence="1 2">
    <name type="scientific">Thecamonas trahens ATCC 50062</name>
    <dbReference type="NCBI Taxonomy" id="461836"/>
    <lineage>
        <taxon>Eukaryota</taxon>
        <taxon>Apusozoa</taxon>
        <taxon>Apusomonadida</taxon>
        <taxon>Apusomonadidae</taxon>
        <taxon>Thecamonas</taxon>
    </lineage>
</organism>
<dbReference type="OrthoDB" id="10258638at2759"/>
<reference evidence="1 2" key="1">
    <citation type="submission" date="2010-05" db="EMBL/GenBank/DDBJ databases">
        <title>The Genome Sequence of Thecamonas trahens ATCC 50062.</title>
        <authorList>
            <consortium name="The Broad Institute Genome Sequencing Platform"/>
            <person name="Russ C."/>
            <person name="Cuomo C."/>
            <person name="Shea T."/>
            <person name="Young S.K."/>
            <person name="Zeng Q."/>
            <person name="Koehrsen M."/>
            <person name="Haas B."/>
            <person name="Borodovsky M."/>
            <person name="Guigo R."/>
            <person name="Alvarado L."/>
            <person name="Berlin A."/>
            <person name="Bochicchio J."/>
            <person name="Borenstein D."/>
            <person name="Chapman S."/>
            <person name="Chen Z."/>
            <person name="Freedman E."/>
            <person name="Gellesch M."/>
            <person name="Goldberg J."/>
            <person name="Griggs A."/>
            <person name="Gujja S."/>
            <person name="Heilman E."/>
            <person name="Heiman D."/>
            <person name="Hepburn T."/>
            <person name="Howarth C."/>
            <person name="Jen D."/>
            <person name="Larson L."/>
            <person name="Mehta T."/>
            <person name="Park D."/>
            <person name="Pearson M."/>
            <person name="Roberts A."/>
            <person name="Saif S."/>
            <person name="Shenoy N."/>
            <person name="Sisk P."/>
            <person name="Stolte C."/>
            <person name="Sykes S."/>
            <person name="Thomson T."/>
            <person name="Walk T."/>
            <person name="White J."/>
            <person name="Yandava C."/>
            <person name="Burger G."/>
            <person name="Gray M.W."/>
            <person name="Holland P.W.H."/>
            <person name="King N."/>
            <person name="Lang F.B.F."/>
            <person name="Roger A.J."/>
            <person name="Ruiz-Trillo I."/>
            <person name="Lander E."/>
            <person name="Nusbaum C."/>
        </authorList>
    </citation>
    <scope>NUCLEOTIDE SEQUENCE [LARGE SCALE GENOMIC DNA]</scope>
    <source>
        <strain evidence="1 2">ATCC 50062</strain>
    </source>
</reference>
<keyword evidence="2" id="KW-1185">Reference proteome</keyword>